<accession>A0A4P2QS33</accession>
<gene>
    <name evidence="1" type="ORF">SOCE836_052210</name>
</gene>
<evidence type="ECO:0000313" key="1">
    <source>
        <dbReference type="EMBL" id="AUX33069.1"/>
    </source>
</evidence>
<dbReference type="RefSeq" id="WP_207217949.1">
    <property type="nucleotide sequence ID" value="NZ_CP012672.1"/>
</dbReference>
<dbReference type="Proteomes" id="UP000295497">
    <property type="component" value="Chromosome"/>
</dbReference>
<protein>
    <submittedName>
        <fullName evidence="1">Uncharacterized protein</fullName>
    </submittedName>
</protein>
<name>A0A4P2QS33_SORCE</name>
<sequence>MRDTDFHVPADKLDRFAGCGYFTDEQTGAKTRMDRDGAESAYASLLGKRPRMSMLVRRIAADAILRIRGLDDGLSRPVASAAVMT</sequence>
<organism evidence="1 2">
    <name type="scientific">Sorangium cellulosum</name>
    <name type="common">Polyangium cellulosum</name>
    <dbReference type="NCBI Taxonomy" id="56"/>
    <lineage>
        <taxon>Bacteria</taxon>
        <taxon>Pseudomonadati</taxon>
        <taxon>Myxococcota</taxon>
        <taxon>Polyangia</taxon>
        <taxon>Polyangiales</taxon>
        <taxon>Polyangiaceae</taxon>
        <taxon>Sorangium</taxon>
    </lineage>
</organism>
<proteinExistence type="predicted"/>
<dbReference type="AlphaFoldDB" id="A0A4P2QS33"/>
<reference evidence="1 2" key="1">
    <citation type="submission" date="2015-09" db="EMBL/GenBank/DDBJ databases">
        <title>Sorangium comparison.</title>
        <authorList>
            <person name="Zaburannyi N."/>
            <person name="Bunk B."/>
            <person name="Overmann J."/>
            <person name="Mueller R."/>
        </authorList>
    </citation>
    <scope>NUCLEOTIDE SEQUENCE [LARGE SCALE GENOMIC DNA]</scope>
    <source>
        <strain evidence="1 2">So ce836</strain>
    </source>
</reference>
<evidence type="ECO:0000313" key="2">
    <source>
        <dbReference type="Proteomes" id="UP000295497"/>
    </source>
</evidence>
<dbReference type="EMBL" id="CP012672">
    <property type="protein sequence ID" value="AUX33069.1"/>
    <property type="molecule type" value="Genomic_DNA"/>
</dbReference>